<dbReference type="PRINTS" id="PR00722">
    <property type="entry name" value="CHYMOTRYPSIN"/>
</dbReference>
<comment type="caution">
    <text evidence="5">The sequence shown here is derived from an EMBL/GenBank/DDBJ whole genome shotgun (WGS) entry which is preliminary data.</text>
</comment>
<dbReference type="OrthoDB" id="547031at2759"/>
<dbReference type="CDD" id="cd00190">
    <property type="entry name" value="Tryp_SPc"/>
    <property type="match status" value="1"/>
</dbReference>
<organism evidence="5 6">
    <name type="scientific">Cloeon dipterum</name>
    <dbReference type="NCBI Taxonomy" id="197152"/>
    <lineage>
        <taxon>Eukaryota</taxon>
        <taxon>Metazoa</taxon>
        <taxon>Ecdysozoa</taxon>
        <taxon>Arthropoda</taxon>
        <taxon>Hexapoda</taxon>
        <taxon>Insecta</taxon>
        <taxon>Pterygota</taxon>
        <taxon>Palaeoptera</taxon>
        <taxon>Ephemeroptera</taxon>
        <taxon>Pisciforma</taxon>
        <taxon>Baetidae</taxon>
        <taxon>Cloeon</taxon>
    </lineage>
</organism>
<feature type="signal peptide" evidence="3">
    <location>
        <begin position="1"/>
        <end position="17"/>
    </location>
</feature>
<reference evidence="5 6" key="1">
    <citation type="submission" date="2020-04" db="EMBL/GenBank/DDBJ databases">
        <authorList>
            <person name="Alioto T."/>
            <person name="Alioto T."/>
            <person name="Gomez Garrido J."/>
        </authorList>
    </citation>
    <scope>NUCLEOTIDE SEQUENCE [LARGE SCALE GENOMIC DNA]</scope>
</reference>
<sequence>MWLTCTALLVFSARCLGDAQNTTCRVHLTGEQSYCVSIRDCINGYGALILSNRLRPFLGMLTKVHDCQSPNTMCCPQERVKAIQAIGTLKEKIPNHGTCGRISLEATKYEVSKLVQDKVSDYLSMEQDSIGNIELKLKYFEEENLFRVVGNNLTVAEQLEIRKKANELLEYTNRTNFYGGLVQKGQFSFVARLQYKTKTKFSKKPDRLCGGALIHPQWIITACHCLRSDQGELKSVFLGGLDDNNAKNQVIEVERGYAHPKYNGAKGFYQNDIGLIKLKEPVDLRDGTISIVCLPTITKENLYNKYAFALGWGLVNIDDEGKRGLKFARLPLIRADKCRSLLPLDDLSQICAGGELQDTCYGDSGAPLISILEDDAGNYLAFVIGVTSYGPEKCGTKGFPGVYTVIQHFLPWIYKHIGTK</sequence>
<comment type="similarity">
    <text evidence="2">Belongs to the peptidase S1 family. CLIP subfamily.</text>
</comment>
<evidence type="ECO:0000313" key="5">
    <source>
        <dbReference type="EMBL" id="CAB3367556.1"/>
    </source>
</evidence>
<dbReference type="InterPro" id="IPR043504">
    <property type="entry name" value="Peptidase_S1_PA_chymotrypsin"/>
</dbReference>
<dbReference type="FunFam" id="2.40.10.10:FF:000068">
    <property type="entry name" value="transmembrane protease serine 2"/>
    <property type="match status" value="1"/>
</dbReference>
<dbReference type="AlphaFoldDB" id="A0A8S1CGP2"/>
<keyword evidence="3" id="KW-0732">Signal</keyword>
<evidence type="ECO:0000259" key="4">
    <source>
        <dbReference type="PROSITE" id="PS50240"/>
    </source>
</evidence>
<dbReference type="Proteomes" id="UP000494165">
    <property type="component" value="Unassembled WGS sequence"/>
</dbReference>
<proteinExistence type="inferred from homology"/>
<dbReference type="InterPro" id="IPR009003">
    <property type="entry name" value="Peptidase_S1_PA"/>
</dbReference>
<dbReference type="InterPro" id="IPR001314">
    <property type="entry name" value="Peptidase_S1A"/>
</dbReference>
<accession>A0A8S1CGP2</accession>
<evidence type="ECO:0000313" key="6">
    <source>
        <dbReference type="Proteomes" id="UP000494165"/>
    </source>
</evidence>
<gene>
    <name evidence="5" type="ORF">CLODIP_2_CD01127</name>
</gene>
<dbReference type="SMART" id="SM00020">
    <property type="entry name" value="Tryp_SPc"/>
    <property type="match status" value="1"/>
</dbReference>
<dbReference type="InterPro" id="IPR051487">
    <property type="entry name" value="Ser/Thr_Proteases_Immune/Dev"/>
</dbReference>
<dbReference type="GO" id="GO:0006508">
    <property type="term" value="P:proteolysis"/>
    <property type="evidence" value="ECO:0007669"/>
    <property type="project" value="InterPro"/>
</dbReference>
<evidence type="ECO:0000256" key="1">
    <source>
        <dbReference type="ARBA" id="ARBA00023157"/>
    </source>
</evidence>
<evidence type="ECO:0000256" key="3">
    <source>
        <dbReference type="SAM" id="SignalP"/>
    </source>
</evidence>
<evidence type="ECO:0000256" key="2">
    <source>
        <dbReference type="ARBA" id="ARBA00024195"/>
    </source>
</evidence>
<protein>
    <recommendedName>
        <fullName evidence="4">Peptidase S1 domain-containing protein</fullName>
    </recommendedName>
</protein>
<dbReference type="InterPro" id="IPR001254">
    <property type="entry name" value="Trypsin_dom"/>
</dbReference>
<dbReference type="EMBL" id="CADEPI010000031">
    <property type="protein sequence ID" value="CAB3367556.1"/>
    <property type="molecule type" value="Genomic_DNA"/>
</dbReference>
<dbReference type="GO" id="GO:0004252">
    <property type="term" value="F:serine-type endopeptidase activity"/>
    <property type="evidence" value="ECO:0007669"/>
    <property type="project" value="InterPro"/>
</dbReference>
<dbReference type="SUPFAM" id="SSF50494">
    <property type="entry name" value="Trypsin-like serine proteases"/>
    <property type="match status" value="1"/>
</dbReference>
<dbReference type="Pfam" id="PF00089">
    <property type="entry name" value="Trypsin"/>
    <property type="match status" value="1"/>
</dbReference>
<dbReference type="PROSITE" id="PS50240">
    <property type="entry name" value="TRYPSIN_DOM"/>
    <property type="match status" value="1"/>
</dbReference>
<feature type="domain" description="Peptidase S1" evidence="4">
    <location>
        <begin position="177"/>
        <end position="418"/>
    </location>
</feature>
<dbReference type="Gene3D" id="2.40.10.10">
    <property type="entry name" value="Trypsin-like serine proteases"/>
    <property type="match status" value="1"/>
</dbReference>
<dbReference type="PANTHER" id="PTHR24256">
    <property type="entry name" value="TRYPTASE-RELATED"/>
    <property type="match status" value="1"/>
</dbReference>
<name>A0A8S1CGP2_9INSE</name>
<keyword evidence="6" id="KW-1185">Reference proteome</keyword>
<feature type="chain" id="PRO_5035939748" description="Peptidase S1 domain-containing protein" evidence="3">
    <location>
        <begin position="18"/>
        <end position="420"/>
    </location>
</feature>
<keyword evidence="1" id="KW-1015">Disulfide bond</keyword>